<evidence type="ECO:0000313" key="2">
    <source>
        <dbReference type="EMBL" id="KAH9303225.1"/>
    </source>
</evidence>
<dbReference type="Gene3D" id="1.10.287.110">
    <property type="entry name" value="DnaJ domain"/>
    <property type="match status" value="1"/>
</dbReference>
<dbReference type="SMART" id="SM00271">
    <property type="entry name" value="DnaJ"/>
    <property type="match status" value="1"/>
</dbReference>
<dbReference type="CDD" id="cd06257">
    <property type="entry name" value="DnaJ"/>
    <property type="match status" value="1"/>
</dbReference>
<dbReference type="PRINTS" id="PR00625">
    <property type="entry name" value="JDOMAIN"/>
</dbReference>
<dbReference type="AlphaFoldDB" id="A0AA38CMD1"/>
<dbReference type="SUPFAM" id="SSF46565">
    <property type="entry name" value="Chaperone J-domain"/>
    <property type="match status" value="1"/>
</dbReference>
<dbReference type="PANTHER" id="PTHR43096">
    <property type="entry name" value="DNAJ HOMOLOG 1, MITOCHONDRIAL-RELATED"/>
    <property type="match status" value="1"/>
</dbReference>
<keyword evidence="3" id="KW-1185">Reference proteome</keyword>
<dbReference type="Proteomes" id="UP000824469">
    <property type="component" value="Unassembled WGS sequence"/>
</dbReference>
<feature type="non-terminal residue" evidence="2">
    <location>
        <position position="1"/>
    </location>
</feature>
<accession>A0AA38CMD1</accession>
<dbReference type="GO" id="GO:0051082">
    <property type="term" value="F:unfolded protein binding"/>
    <property type="evidence" value="ECO:0007669"/>
    <property type="project" value="TreeGrafter"/>
</dbReference>
<name>A0AA38CMD1_TAXCH</name>
<dbReference type="GO" id="GO:0042026">
    <property type="term" value="P:protein refolding"/>
    <property type="evidence" value="ECO:0007669"/>
    <property type="project" value="TreeGrafter"/>
</dbReference>
<proteinExistence type="predicted"/>
<dbReference type="InterPro" id="IPR001623">
    <property type="entry name" value="DnaJ_domain"/>
</dbReference>
<dbReference type="PANTHER" id="PTHR43096:SF58">
    <property type="entry name" value="CHAPERONE DNAJ-DOMAIN SUPERFAMILY PROTEIN"/>
    <property type="match status" value="1"/>
</dbReference>
<feature type="domain" description="J" evidence="1">
    <location>
        <begin position="73"/>
        <end position="122"/>
    </location>
</feature>
<reference evidence="2 3" key="1">
    <citation type="journal article" date="2021" name="Nat. Plants">
        <title>The Taxus genome provides insights into paclitaxel biosynthesis.</title>
        <authorList>
            <person name="Xiong X."/>
            <person name="Gou J."/>
            <person name="Liao Q."/>
            <person name="Li Y."/>
            <person name="Zhou Q."/>
            <person name="Bi G."/>
            <person name="Li C."/>
            <person name="Du R."/>
            <person name="Wang X."/>
            <person name="Sun T."/>
            <person name="Guo L."/>
            <person name="Liang H."/>
            <person name="Lu P."/>
            <person name="Wu Y."/>
            <person name="Zhang Z."/>
            <person name="Ro D.K."/>
            <person name="Shang Y."/>
            <person name="Huang S."/>
            <person name="Yan J."/>
        </authorList>
    </citation>
    <scope>NUCLEOTIDE SEQUENCE [LARGE SCALE GENOMIC DNA]</scope>
    <source>
        <strain evidence="2">Ta-2019</strain>
    </source>
</reference>
<protein>
    <recommendedName>
        <fullName evidence="1">J domain-containing protein</fullName>
    </recommendedName>
</protein>
<dbReference type="PROSITE" id="PS50076">
    <property type="entry name" value="DNAJ_2"/>
    <property type="match status" value="1"/>
</dbReference>
<comment type="caution">
    <text evidence="2">The sequence shown here is derived from an EMBL/GenBank/DDBJ whole genome shotgun (WGS) entry which is preliminary data.</text>
</comment>
<dbReference type="Pfam" id="PF00226">
    <property type="entry name" value="DnaJ"/>
    <property type="match status" value="1"/>
</dbReference>
<dbReference type="EMBL" id="JAHRHJ020000009">
    <property type="protein sequence ID" value="KAH9303225.1"/>
    <property type="molecule type" value="Genomic_DNA"/>
</dbReference>
<organism evidence="2 3">
    <name type="scientific">Taxus chinensis</name>
    <name type="common">Chinese yew</name>
    <name type="synonym">Taxus wallichiana var. chinensis</name>
    <dbReference type="NCBI Taxonomy" id="29808"/>
    <lineage>
        <taxon>Eukaryota</taxon>
        <taxon>Viridiplantae</taxon>
        <taxon>Streptophyta</taxon>
        <taxon>Embryophyta</taxon>
        <taxon>Tracheophyta</taxon>
        <taxon>Spermatophyta</taxon>
        <taxon>Pinopsida</taxon>
        <taxon>Pinidae</taxon>
        <taxon>Conifers II</taxon>
        <taxon>Cupressales</taxon>
        <taxon>Taxaceae</taxon>
        <taxon>Taxus</taxon>
    </lineage>
</organism>
<evidence type="ECO:0000259" key="1">
    <source>
        <dbReference type="PROSITE" id="PS50076"/>
    </source>
</evidence>
<dbReference type="InterPro" id="IPR036869">
    <property type="entry name" value="J_dom_sf"/>
</dbReference>
<dbReference type="GO" id="GO:0005737">
    <property type="term" value="C:cytoplasm"/>
    <property type="evidence" value="ECO:0007669"/>
    <property type="project" value="TreeGrafter"/>
</dbReference>
<evidence type="ECO:0000313" key="3">
    <source>
        <dbReference type="Proteomes" id="UP000824469"/>
    </source>
</evidence>
<sequence length="122" mass="13888">MLKLPTSYSWAFAYGYSHRHLNLRIPSCVLHQWKMYRGPVCRAGSFGGEYRGEGAYNRKKTIRNSNGIAGQQEHYTVLGLAKSASSADIKRAFRTLARQYHPDVNKDPDADDSFKSIRLAYE</sequence>
<gene>
    <name evidence="2" type="ORF">KI387_014808</name>
</gene>